<dbReference type="PANTHER" id="PTHR30081">
    <property type="entry name" value="PROTEIN-EXPORT MEMBRANE PROTEIN SEC"/>
    <property type="match status" value="1"/>
</dbReference>
<dbReference type="Proteomes" id="UP000228996">
    <property type="component" value="Unassembled WGS sequence"/>
</dbReference>
<feature type="transmembrane region" description="Helical" evidence="9">
    <location>
        <begin position="149"/>
        <end position="175"/>
    </location>
</feature>
<evidence type="ECO:0000313" key="12">
    <source>
        <dbReference type="Proteomes" id="UP000228996"/>
    </source>
</evidence>
<feature type="transmembrane region" description="Helical" evidence="9">
    <location>
        <begin position="9"/>
        <end position="31"/>
    </location>
</feature>
<evidence type="ECO:0000259" key="10">
    <source>
        <dbReference type="Pfam" id="PF02355"/>
    </source>
</evidence>
<feature type="transmembrane region" description="Helical" evidence="9">
    <location>
        <begin position="256"/>
        <end position="283"/>
    </location>
</feature>
<dbReference type="InterPro" id="IPR022645">
    <property type="entry name" value="SecD/SecF_bac"/>
</dbReference>
<keyword evidence="5 9" id="KW-0653">Protein transport</keyword>
<dbReference type="GO" id="GO:0043952">
    <property type="term" value="P:protein transport by the Sec complex"/>
    <property type="evidence" value="ECO:0007669"/>
    <property type="project" value="UniProtKB-UniRule"/>
</dbReference>
<evidence type="ECO:0000256" key="4">
    <source>
        <dbReference type="ARBA" id="ARBA00022692"/>
    </source>
</evidence>
<feature type="transmembrane region" description="Helical" evidence="9">
    <location>
        <begin position="233"/>
        <end position="250"/>
    </location>
</feature>
<keyword evidence="7 9" id="KW-0811">Translocation</keyword>
<comment type="function">
    <text evidence="9">Part of the Sec protein translocase complex. Interacts with the SecYEG preprotein conducting channel. SecDF uses the proton motive force (PMF) to complete protein translocation after the ATP-dependent function of SecA.</text>
</comment>
<sequence>MINFMKFKWLYFLLSAIVLVPGIISLLLFGLKPSIDFTGGSLLEYRFDQKVDQSKIESVLKDKKINYSSIQLSGENTYLIRAASLDAQMGTVIKTALEEQLKQTPQEFRFENVGPILGQELLIKTFMAILLAAGFIMSYVGYAFKNLRFGICAILAMFHDSFVMLGIFSLLGHFAGVEVDTLFVTAMMTILSFSVHDTVVVYDRIRESQKKMPGVSLVDLINKAVTETMSRSLNNSLTIIFMLLALFLLGGDTVKWFTFALLIGTISGTYSSTFTAAPLLVIWDIIEKRGKGKG</sequence>
<keyword evidence="4 9" id="KW-0812">Transmembrane</keyword>
<evidence type="ECO:0000256" key="8">
    <source>
        <dbReference type="ARBA" id="ARBA00023136"/>
    </source>
</evidence>
<dbReference type="Gene3D" id="1.20.1640.10">
    <property type="entry name" value="Multidrug efflux transporter AcrB transmembrane domain"/>
    <property type="match status" value="1"/>
</dbReference>
<accession>A0A2M6XE34</accession>
<dbReference type="GO" id="GO:0015450">
    <property type="term" value="F:protein-transporting ATPase activity"/>
    <property type="evidence" value="ECO:0007669"/>
    <property type="project" value="InterPro"/>
</dbReference>
<gene>
    <name evidence="9 11" type="primary">secF</name>
    <name evidence="11" type="ORF">COT44_00275</name>
</gene>
<comment type="subcellular location">
    <subcellularLocation>
        <location evidence="1 9">Cell membrane</location>
        <topology evidence="1 9">Multi-pass membrane protein</topology>
    </subcellularLocation>
</comment>
<dbReference type="GO" id="GO:0005886">
    <property type="term" value="C:plasma membrane"/>
    <property type="evidence" value="ECO:0007669"/>
    <property type="project" value="UniProtKB-SubCell"/>
</dbReference>
<feature type="domain" description="Protein export membrane protein SecD/SecF C-terminal" evidence="10">
    <location>
        <begin position="98"/>
        <end position="283"/>
    </location>
</feature>
<dbReference type="InterPro" id="IPR048634">
    <property type="entry name" value="SecD_SecF_C"/>
</dbReference>
<protein>
    <recommendedName>
        <fullName evidence="9">Protein-export membrane protein SecF</fullName>
    </recommendedName>
</protein>
<dbReference type="InterPro" id="IPR005665">
    <property type="entry name" value="SecF_bac"/>
</dbReference>
<dbReference type="InterPro" id="IPR022646">
    <property type="entry name" value="SecD/SecF_CS"/>
</dbReference>
<feature type="transmembrane region" description="Helical" evidence="9">
    <location>
        <begin position="121"/>
        <end position="142"/>
    </location>
</feature>
<evidence type="ECO:0000256" key="3">
    <source>
        <dbReference type="ARBA" id="ARBA00022475"/>
    </source>
</evidence>
<reference evidence="12" key="1">
    <citation type="submission" date="2017-09" db="EMBL/GenBank/DDBJ databases">
        <title>Depth-based differentiation of microbial function through sediment-hosted aquifers and enrichment of novel symbionts in the deep terrestrial subsurface.</title>
        <authorList>
            <person name="Probst A.J."/>
            <person name="Ladd B."/>
            <person name="Jarett J.K."/>
            <person name="Geller-Mcgrath D.E."/>
            <person name="Sieber C.M.K."/>
            <person name="Emerson J.B."/>
            <person name="Anantharaman K."/>
            <person name="Thomas B.C."/>
            <person name="Malmstrom R."/>
            <person name="Stieglmeier M."/>
            <person name="Klingl A."/>
            <person name="Woyke T."/>
            <person name="Ryan C.M."/>
            <person name="Banfield J.F."/>
        </authorList>
    </citation>
    <scope>NUCLEOTIDE SEQUENCE [LARGE SCALE GENOMIC DNA]</scope>
</reference>
<evidence type="ECO:0000256" key="7">
    <source>
        <dbReference type="ARBA" id="ARBA00023010"/>
    </source>
</evidence>
<dbReference type="NCBIfam" id="TIGR00966">
    <property type="entry name" value="transloc_SecF"/>
    <property type="match status" value="1"/>
</dbReference>
<dbReference type="SUPFAM" id="SSF82866">
    <property type="entry name" value="Multidrug efflux transporter AcrB transmembrane domain"/>
    <property type="match status" value="1"/>
</dbReference>
<dbReference type="EMBL" id="PEYO01000002">
    <property type="protein sequence ID" value="PIU03950.1"/>
    <property type="molecule type" value="Genomic_DNA"/>
</dbReference>
<feature type="transmembrane region" description="Helical" evidence="9">
    <location>
        <begin position="181"/>
        <end position="202"/>
    </location>
</feature>
<keyword evidence="8 9" id="KW-0472">Membrane</keyword>
<dbReference type="GO" id="GO:0065002">
    <property type="term" value="P:intracellular protein transmembrane transport"/>
    <property type="evidence" value="ECO:0007669"/>
    <property type="project" value="UniProtKB-UniRule"/>
</dbReference>
<dbReference type="PRINTS" id="PR01755">
    <property type="entry name" value="SECFTRNLCASE"/>
</dbReference>
<evidence type="ECO:0000256" key="6">
    <source>
        <dbReference type="ARBA" id="ARBA00022989"/>
    </source>
</evidence>
<comment type="subunit">
    <text evidence="9">Forms a complex with SecD. Part of the essential Sec protein translocation apparatus which comprises SecA, SecYEG and auxiliary proteins SecDF. Other proteins may also be involved.</text>
</comment>
<dbReference type="Pfam" id="PF07549">
    <property type="entry name" value="Sec_GG"/>
    <property type="match status" value="1"/>
</dbReference>
<dbReference type="AlphaFoldDB" id="A0A2M6XE34"/>
<dbReference type="InterPro" id="IPR022813">
    <property type="entry name" value="SecD/SecF_arch_bac"/>
</dbReference>
<evidence type="ECO:0000256" key="1">
    <source>
        <dbReference type="ARBA" id="ARBA00004651"/>
    </source>
</evidence>
<proteinExistence type="inferred from homology"/>
<keyword evidence="3 9" id="KW-1003">Cell membrane</keyword>
<name>A0A2M6XE34_9BACT</name>
<dbReference type="HAMAP" id="MF_01464_B">
    <property type="entry name" value="SecF_B"/>
    <property type="match status" value="1"/>
</dbReference>
<comment type="caution">
    <text evidence="11">The sequence shown here is derived from an EMBL/GenBank/DDBJ whole genome shotgun (WGS) entry which is preliminary data.</text>
</comment>
<keyword evidence="2 9" id="KW-0813">Transport</keyword>
<organism evidence="11 12">
    <name type="scientific">Candidatus Shapirobacteria bacterium CG08_land_8_20_14_0_20_39_18</name>
    <dbReference type="NCBI Taxonomy" id="1974883"/>
    <lineage>
        <taxon>Bacteria</taxon>
        <taxon>Candidatus Shapironibacteriota</taxon>
    </lineage>
</organism>
<evidence type="ECO:0000256" key="5">
    <source>
        <dbReference type="ARBA" id="ARBA00022927"/>
    </source>
</evidence>
<dbReference type="PANTHER" id="PTHR30081:SF8">
    <property type="entry name" value="PROTEIN TRANSLOCASE SUBUNIT SECF"/>
    <property type="match status" value="1"/>
</dbReference>
<evidence type="ECO:0000256" key="2">
    <source>
        <dbReference type="ARBA" id="ARBA00022448"/>
    </source>
</evidence>
<comment type="similarity">
    <text evidence="9">Belongs to the SecD/SecF family. SecF subfamily.</text>
</comment>
<dbReference type="GO" id="GO:0006605">
    <property type="term" value="P:protein targeting"/>
    <property type="evidence" value="ECO:0007669"/>
    <property type="project" value="UniProtKB-UniRule"/>
</dbReference>
<evidence type="ECO:0000313" key="11">
    <source>
        <dbReference type="EMBL" id="PIU03950.1"/>
    </source>
</evidence>
<dbReference type="Pfam" id="PF02355">
    <property type="entry name" value="SecD_SecF_C"/>
    <property type="match status" value="1"/>
</dbReference>
<evidence type="ECO:0000256" key="9">
    <source>
        <dbReference type="HAMAP-Rule" id="MF_01464"/>
    </source>
</evidence>
<keyword evidence="6 9" id="KW-1133">Transmembrane helix</keyword>